<reference evidence="2 3" key="1">
    <citation type="submission" date="2023-04" db="EMBL/GenBank/DDBJ databases">
        <title>Draft genome sequence of acteroides sedimenti strain YN3PY1.</title>
        <authorList>
            <person name="Yoshida N."/>
        </authorList>
    </citation>
    <scope>NUCLEOTIDE SEQUENCE [LARGE SCALE GENOMIC DNA]</scope>
    <source>
        <strain evidence="2 3">YN3PY1</strain>
    </source>
</reference>
<dbReference type="SMART" id="SM00563">
    <property type="entry name" value="PlsC"/>
    <property type="match status" value="1"/>
</dbReference>
<protein>
    <recommendedName>
        <fullName evidence="1">Phospholipid/glycerol acyltransferase domain-containing protein</fullName>
    </recommendedName>
</protein>
<dbReference type="EMBL" id="AP028055">
    <property type="protein sequence ID" value="BEH00072.1"/>
    <property type="molecule type" value="Genomic_DNA"/>
</dbReference>
<organism evidence="2 3">
    <name type="scientific">Bacteroides sedimenti</name>
    <dbReference type="NCBI Taxonomy" id="2136147"/>
    <lineage>
        <taxon>Bacteria</taxon>
        <taxon>Pseudomonadati</taxon>
        <taxon>Bacteroidota</taxon>
        <taxon>Bacteroidia</taxon>
        <taxon>Bacteroidales</taxon>
        <taxon>Bacteroidaceae</taxon>
        <taxon>Bacteroides</taxon>
    </lineage>
</organism>
<gene>
    <name evidence="2" type="ORF">BSYN_23360</name>
</gene>
<sequence length="294" mass="33613">MEKELIDITDLENISPIFKGKVGNHLAKFAIRLFAMDKVNRLYANSCEHSGSSFAASLLNDLGVNYRIGNIERLKHLPEGAFITISNHPYGGLDGIMLIDLMAGIRPDYKVMVNQFLCQIKAMEENFIPVRPKGKKDNGISTASVNGIRETLNRLKEGHPVGFFPSGAVSDLSLRDRCVRDREWQESIIRLIQKAEVPIVPIRFFDQNSPFFFSLGLIDWKVRLVRMPYEVFNKSKQNPRIGIGKLISVEEQQQFKDWQSLRTFLRKSVYDMPVPESFIPRTVIDLNKKPESEQ</sequence>
<name>A0ABN6Z6C0_9BACE</name>
<dbReference type="Proteomes" id="UP001496674">
    <property type="component" value="Chromosome"/>
</dbReference>
<accession>A0ABN6Z6C0</accession>
<evidence type="ECO:0000259" key="1">
    <source>
        <dbReference type="SMART" id="SM00563"/>
    </source>
</evidence>
<proteinExistence type="predicted"/>
<evidence type="ECO:0000313" key="2">
    <source>
        <dbReference type="EMBL" id="BEH00072.1"/>
    </source>
</evidence>
<dbReference type="Pfam" id="PF19576">
    <property type="entry name" value="Acyltransf_2"/>
    <property type="match status" value="1"/>
</dbReference>
<dbReference type="RefSeq" id="WP_353331099.1">
    <property type="nucleotide sequence ID" value="NZ_AP028055.1"/>
</dbReference>
<feature type="domain" description="Phospholipid/glycerol acyltransferase" evidence="1">
    <location>
        <begin position="82"/>
        <end position="207"/>
    </location>
</feature>
<keyword evidence="3" id="KW-1185">Reference proteome</keyword>
<dbReference type="InterPro" id="IPR002123">
    <property type="entry name" value="Plipid/glycerol_acylTrfase"/>
</dbReference>
<evidence type="ECO:0000313" key="3">
    <source>
        <dbReference type="Proteomes" id="UP001496674"/>
    </source>
</evidence>
<dbReference type="InterPro" id="IPR045746">
    <property type="entry name" value="ACT14924-like_Acyltransf_dom"/>
</dbReference>